<gene>
    <name evidence="2" type="ORF">BU14_0748s0003</name>
</gene>
<dbReference type="EMBL" id="KV919253">
    <property type="protein sequence ID" value="OSX70457.1"/>
    <property type="molecule type" value="Genomic_DNA"/>
</dbReference>
<feature type="signal peptide" evidence="1">
    <location>
        <begin position="1"/>
        <end position="28"/>
    </location>
</feature>
<keyword evidence="1" id="KW-0732">Signal</keyword>
<evidence type="ECO:0000256" key="1">
    <source>
        <dbReference type="SAM" id="SignalP"/>
    </source>
</evidence>
<organism evidence="2 3">
    <name type="scientific">Porphyra umbilicalis</name>
    <name type="common">Purple laver</name>
    <name type="synonym">Red alga</name>
    <dbReference type="NCBI Taxonomy" id="2786"/>
    <lineage>
        <taxon>Eukaryota</taxon>
        <taxon>Rhodophyta</taxon>
        <taxon>Bangiophyceae</taxon>
        <taxon>Bangiales</taxon>
        <taxon>Bangiaceae</taxon>
        <taxon>Porphyra</taxon>
    </lineage>
</organism>
<evidence type="ECO:0000313" key="2">
    <source>
        <dbReference type="EMBL" id="OSX70457.1"/>
    </source>
</evidence>
<feature type="chain" id="PRO_5012100813" description="Pherophorin domain-containing protein" evidence="1">
    <location>
        <begin position="29"/>
        <end position="255"/>
    </location>
</feature>
<dbReference type="AlphaFoldDB" id="A0A1X6NPE1"/>
<sequence length="255" mass="26240">MAARRRNLATVMLLAAAVVALTRPLVFAQAPTPTPVDGGPPPPSNSDTCVNQTDDGIPGEATLTVDCPADETPAVASPVAADGLLPSAADGDLLTGTYYYLNKPPTVVSDGVLTPCAAVVSVASGSLTYLGTRNPSTGQTEEGGTDAYVSLPASAVTINGVPCTAPANVTVNIYYDTPGEPGVGVEGHIDEDGLTCGVWGTVRLTWFVVPHRRIAWLYFTKFVPEPTGGMCASGRYECAMTRPLCRGGLLDLASG</sequence>
<keyword evidence="3" id="KW-1185">Reference proteome</keyword>
<evidence type="ECO:0000313" key="3">
    <source>
        <dbReference type="Proteomes" id="UP000218209"/>
    </source>
</evidence>
<protein>
    <recommendedName>
        <fullName evidence="4">Pherophorin domain-containing protein</fullName>
    </recommendedName>
</protein>
<name>A0A1X6NPE1_PORUM</name>
<reference evidence="2 3" key="1">
    <citation type="submission" date="2017-03" db="EMBL/GenBank/DDBJ databases">
        <title>WGS assembly of Porphyra umbilicalis.</title>
        <authorList>
            <person name="Brawley S.H."/>
            <person name="Blouin N.A."/>
            <person name="Ficko-Blean E."/>
            <person name="Wheeler G.L."/>
            <person name="Lohr M."/>
            <person name="Goodson H.V."/>
            <person name="Jenkins J.W."/>
            <person name="Blaby-Haas C.E."/>
            <person name="Helliwell K.E."/>
            <person name="Chan C."/>
            <person name="Marriage T."/>
            <person name="Bhattacharya D."/>
            <person name="Klein A.S."/>
            <person name="Badis Y."/>
            <person name="Brodie J."/>
            <person name="Cao Y."/>
            <person name="Collen J."/>
            <person name="Dittami S.M."/>
            <person name="Gachon C.M."/>
            <person name="Green B.R."/>
            <person name="Karpowicz S."/>
            <person name="Kim J.W."/>
            <person name="Kudahl U."/>
            <person name="Lin S."/>
            <person name="Michel G."/>
            <person name="Mittag M."/>
            <person name="Olson B.J."/>
            <person name="Pangilinan J."/>
            <person name="Peng Y."/>
            <person name="Qiu H."/>
            <person name="Shu S."/>
            <person name="Singer J.T."/>
            <person name="Smith A.G."/>
            <person name="Sprecher B.N."/>
            <person name="Wagner V."/>
            <person name="Wang W."/>
            <person name="Wang Z.-Y."/>
            <person name="Yan J."/>
            <person name="Yarish C."/>
            <person name="Zoeuner-Riek S."/>
            <person name="Zhuang Y."/>
            <person name="Zou Y."/>
            <person name="Lindquist E.A."/>
            <person name="Grimwood J."/>
            <person name="Barry K."/>
            <person name="Rokhsar D.S."/>
            <person name="Schmutz J."/>
            <person name="Stiller J.W."/>
            <person name="Grossman A.R."/>
            <person name="Prochnik S.E."/>
        </authorList>
    </citation>
    <scope>NUCLEOTIDE SEQUENCE [LARGE SCALE GENOMIC DNA]</scope>
    <source>
        <strain evidence="2">4086291</strain>
    </source>
</reference>
<proteinExistence type="predicted"/>
<evidence type="ECO:0008006" key="4">
    <source>
        <dbReference type="Google" id="ProtNLM"/>
    </source>
</evidence>
<dbReference type="Proteomes" id="UP000218209">
    <property type="component" value="Unassembled WGS sequence"/>
</dbReference>
<accession>A0A1X6NPE1</accession>